<dbReference type="AlphaFoldDB" id="A0A0N5B743"/>
<accession>A0A0N5B743</accession>
<evidence type="ECO:0000313" key="1">
    <source>
        <dbReference type="Proteomes" id="UP000046392"/>
    </source>
</evidence>
<sequence>MLSLEDEDDDEKEDSSLEARFFLAFDKLMDDGRILPAALRHLETFEDAERVDEESEDAGEGREFMIPSTISIASFSVMFRSSIIAGDSEEDEDIEDVDIPSSLTVSLKLSVVVEET</sequence>
<keyword evidence="1" id="KW-1185">Reference proteome</keyword>
<dbReference type="Proteomes" id="UP000046392">
    <property type="component" value="Unplaced"/>
</dbReference>
<organism evidence="1 2">
    <name type="scientific">Strongyloides papillosus</name>
    <name type="common">Intestinal threadworm</name>
    <dbReference type="NCBI Taxonomy" id="174720"/>
    <lineage>
        <taxon>Eukaryota</taxon>
        <taxon>Metazoa</taxon>
        <taxon>Ecdysozoa</taxon>
        <taxon>Nematoda</taxon>
        <taxon>Chromadorea</taxon>
        <taxon>Rhabditida</taxon>
        <taxon>Tylenchina</taxon>
        <taxon>Panagrolaimomorpha</taxon>
        <taxon>Strongyloidoidea</taxon>
        <taxon>Strongyloididae</taxon>
        <taxon>Strongyloides</taxon>
    </lineage>
</organism>
<name>A0A0N5B743_STREA</name>
<evidence type="ECO:0000313" key="2">
    <source>
        <dbReference type="WBParaSite" id="SPAL_0000187100.1"/>
    </source>
</evidence>
<protein>
    <submittedName>
        <fullName evidence="2">Uncharacterized protein</fullName>
    </submittedName>
</protein>
<dbReference type="WBParaSite" id="SPAL_0000187100.1">
    <property type="protein sequence ID" value="SPAL_0000187100.1"/>
    <property type="gene ID" value="SPAL_0000187100"/>
</dbReference>
<proteinExistence type="predicted"/>
<reference evidence="2" key="1">
    <citation type="submission" date="2017-02" db="UniProtKB">
        <authorList>
            <consortium name="WormBaseParasite"/>
        </authorList>
    </citation>
    <scope>IDENTIFICATION</scope>
</reference>